<dbReference type="RefSeq" id="WP_131149630.1">
    <property type="nucleotide sequence ID" value="NZ_SJTG01000001.1"/>
</dbReference>
<protein>
    <submittedName>
        <fullName evidence="1">MmcQ/YjbR family DNA-binding protein</fullName>
    </submittedName>
</protein>
<dbReference type="PANTHER" id="PTHR35145">
    <property type="entry name" value="CYTOPLASMIC PROTEIN-RELATED"/>
    <property type="match status" value="1"/>
</dbReference>
<organism evidence="1 2">
    <name type="scientific">Dyella soli</name>
    <dbReference type="NCBI Taxonomy" id="522319"/>
    <lineage>
        <taxon>Bacteria</taxon>
        <taxon>Pseudomonadati</taxon>
        <taxon>Pseudomonadota</taxon>
        <taxon>Gammaproteobacteria</taxon>
        <taxon>Lysobacterales</taxon>
        <taxon>Rhodanobacteraceae</taxon>
        <taxon>Dyella</taxon>
    </lineage>
</organism>
<accession>A0A4V2NMK0</accession>
<dbReference type="Pfam" id="PF04237">
    <property type="entry name" value="YjbR"/>
    <property type="match status" value="1"/>
</dbReference>
<dbReference type="GO" id="GO:0003677">
    <property type="term" value="F:DNA binding"/>
    <property type="evidence" value="ECO:0007669"/>
    <property type="project" value="UniProtKB-KW"/>
</dbReference>
<gene>
    <name evidence="1" type="ORF">EZM97_10095</name>
</gene>
<sequence length="128" mass="14360">MGKAVAMGLTLEKFDALCGHWPGVTRDIKWGADLVYSVGGKMFAITSADRSVMERLTIKVPAERFLELTDRPGIIPSPYLARAHWVAVTDVPRYPTQELEAFIRTSYTEVRQKLTKKYQSTLGPLPPH</sequence>
<dbReference type="InterPro" id="IPR058532">
    <property type="entry name" value="YjbR/MT2646/Rv2570-like"/>
</dbReference>
<dbReference type="EMBL" id="SJTG01000001">
    <property type="protein sequence ID" value="TCI13587.1"/>
    <property type="molecule type" value="Genomic_DNA"/>
</dbReference>
<evidence type="ECO:0000313" key="2">
    <source>
        <dbReference type="Proteomes" id="UP000291822"/>
    </source>
</evidence>
<name>A0A4V2NMK0_9GAMM</name>
<dbReference type="Proteomes" id="UP000291822">
    <property type="component" value="Unassembled WGS sequence"/>
</dbReference>
<dbReference type="InterPro" id="IPR038056">
    <property type="entry name" value="YjbR-like_sf"/>
</dbReference>
<dbReference type="PANTHER" id="PTHR35145:SF1">
    <property type="entry name" value="CYTOPLASMIC PROTEIN"/>
    <property type="match status" value="1"/>
</dbReference>
<evidence type="ECO:0000313" key="1">
    <source>
        <dbReference type="EMBL" id="TCI13587.1"/>
    </source>
</evidence>
<dbReference type="InterPro" id="IPR007351">
    <property type="entry name" value="YjbR"/>
</dbReference>
<proteinExistence type="predicted"/>
<dbReference type="SUPFAM" id="SSF142906">
    <property type="entry name" value="YjbR-like"/>
    <property type="match status" value="1"/>
</dbReference>
<reference evidence="1 2" key="1">
    <citation type="submission" date="2019-02" db="EMBL/GenBank/DDBJ databases">
        <title>Dyella amyloliquefaciens sp. nov., isolated from forest soil.</title>
        <authorList>
            <person name="Gao Z.-H."/>
            <person name="Qiu L.-H."/>
        </authorList>
    </citation>
    <scope>NUCLEOTIDE SEQUENCE [LARGE SCALE GENOMIC DNA]</scope>
    <source>
        <strain evidence="1 2">KACC 12747</strain>
    </source>
</reference>
<keyword evidence="2" id="KW-1185">Reference proteome</keyword>
<dbReference type="AlphaFoldDB" id="A0A4V2NMK0"/>
<comment type="caution">
    <text evidence="1">The sequence shown here is derived from an EMBL/GenBank/DDBJ whole genome shotgun (WGS) entry which is preliminary data.</text>
</comment>
<dbReference type="Gene3D" id="3.90.1150.30">
    <property type="match status" value="1"/>
</dbReference>
<keyword evidence="1" id="KW-0238">DNA-binding</keyword>